<dbReference type="GO" id="GO:0043200">
    <property type="term" value="P:response to amino acid"/>
    <property type="evidence" value="ECO:0007669"/>
    <property type="project" value="TreeGrafter"/>
</dbReference>
<dbReference type="InterPro" id="IPR036390">
    <property type="entry name" value="WH_DNA-bd_sf"/>
</dbReference>
<dbReference type="RefSeq" id="WP_270074863.1">
    <property type="nucleotide sequence ID" value="NZ_JAJAQC010000066.1"/>
</dbReference>
<dbReference type="InterPro" id="IPR036388">
    <property type="entry name" value="WH-like_DNA-bd_sf"/>
</dbReference>
<dbReference type="Gene3D" id="3.30.70.920">
    <property type="match status" value="1"/>
</dbReference>
<evidence type="ECO:0000256" key="2">
    <source>
        <dbReference type="ARBA" id="ARBA00023125"/>
    </source>
</evidence>
<evidence type="ECO:0000313" key="5">
    <source>
        <dbReference type="EMBL" id="MDA0567617.1"/>
    </source>
</evidence>
<dbReference type="SUPFAM" id="SSF54909">
    <property type="entry name" value="Dimeric alpha+beta barrel"/>
    <property type="match status" value="2"/>
</dbReference>
<dbReference type="PANTHER" id="PTHR30154">
    <property type="entry name" value="LEUCINE-RESPONSIVE REGULATORY PROTEIN"/>
    <property type="match status" value="1"/>
</dbReference>
<dbReference type="SUPFAM" id="SSF46785">
    <property type="entry name" value="Winged helix' DNA-binding domain"/>
    <property type="match status" value="2"/>
</dbReference>
<dbReference type="PRINTS" id="PR00033">
    <property type="entry name" value="HTHASNC"/>
</dbReference>
<comment type="caution">
    <text evidence="5">The sequence shown here is derived from an EMBL/GenBank/DDBJ whole genome shotgun (WGS) entry which is preliminary data.</text>
</comment>
<organism evidence="5 6">
    <name type="scientific">Streptomonospora mangrovi</name>
    <dbReference type="NCBI Taxonomy" id="2883123"/>
    <lineage>
        <taxon>Bacteria</taxon>
        <taxon>Bacillati</taxon>
        <taxon>Actinomycetota</taxon>
        <taxon>Actinomycetes</taxon>
        <taxon>Streptosporangiales</taxon>
        <taxon>Nocardiopsidaceae</taxon>
        <taxon>Streptomonospora</taxon>
    </lineage>
</organism>
<dbReference type="EMBL" id="JAJAQC010000066">
    <property type="protein sequence ID" value="MDA0567617.1"/>
    <property type="molecule type" value="Genomic_DNA"/>
</dbReference>
<name>A0A9X3NQM0_9ACTN</name>
<dbReference type="InterPro" id="IPR000485">
    <property type="entry name" value="AsnC-type_HTH_dom"/>
</dbReference>
<dbReference type="Proteomes" id="UP001140076">
    <property type="component" value="Unassembled WGS sequence"/>
</dbReference>
<feature type="domain" description="HTH asnC-type" evidence="4">
    <location>
        <begin position="156"/>
        <end position="216"/>
    </location>
</feature>
<dbReference type="Pfam" id="PF13404">
    <property type="entry name" value="HTH_AsnC-type"/>
    <property type="match status" value="2"/>
</dbReference>
<gene>
    <name evidence="5" type="ORF">LG943_25325</name>
</gene>
<accession>A0A9X3NQM0</accession>
<evidence type="ECO:0000256" key="3">
    <source>
        <dbReference type="ARBA" id="ARBA00023163"/>
    </source>
</evidence>
<dbReference type="GO" id="GO:0005829">
    <property type="term" value="C:cytosol"/>
    <property type="evidence" value="ECO:0007669"/>
    <property type="project" value="TreeGrafter"/>
</dbReference>
<evidence type="ECO:0000313" key="6">
    <source>
        <dbReference type="Proteomes" id="UP001140076"/>
    </source>
</evidence>
<dbReference type="Gene3D" id="1.10.10.10">
    <property type="entry name" value="Winged helix-like DNA-binding domain superfamily/Winged helix DNA-binding domain"/>
    <property type="match status" value="2"/>
</dbReference>
<dbReference type="InterPro" id="IPR019885">
    <property type="entry name" value="Tscrpt_reg_HTH_AsnC-type_CS"/>
</dbReference>
<dbReference type="PANTHER" id="PTHR30154:SF34">
    <property type="entry name" value="TRANSCRIPTIONAL REGULATOR AZLB"/>
    <property type="match status" value="1"/>
</dbReference>
<keyword evidence="6" id="KW-1185">Reference proteome</keyword>
<dbReference type="GO" id="GO:0043565">
    <property type="term" value="F:sequence-specific DNA binding"/>
    <property type="evidence" value="ECO:0007669"/>
    <property type="project" value="InterPro"/>
</dbReference>
<dbReference type="InterPro" id="IPR019888">
    <property type="entry name" value="Tscrpt_reg_AsnC-like"/>
</dbReference>
<keyword evidence="2" id="KW-0238">DNA-binding</keyword>
<keyword evidence="1" id="KW-0805">Transcription regulation</keyword>
<dbReference type="SMART" id="SM00344">
    <property type="entry name" value="HTH_ASNC"/>
    <property type="match status" value="2"/>
</dbReference>
<sequence>MSAVELDSLDAAIVRELRADGRLPFETLAGRVGLSRAATRLRVRRLVDSGALRVVGVPHPAVRDVGAPAHLAVAVRGGAREAAEALARLPEAAQVGLASGPLPVRAEMRAHDLRGLTAAVERVRALPGVRGADTLVYTDVVKDPRLSSAPPPRVRPDAVDLRLVGLLEADGRMSFADMAGRVGLSAGAVRTRVMRLIRGGAVRVTALLDPGAVGMARYGGFTARLEERGGAAVAEITGWEHTRFLARCLGGADLVGVVAAGSVPDLGAVFERLRRLPGVAVTETWIRLESVSGAD</sequence>
<dbReference type="InterPro" id="IPR011008">
    <property type="entry name" value="Dimeric_a/b-barrel"/>
</dbReference>
<dbReference type="PROSITE" id="PS50956">
    <property type="entry name" value="HTH_ASNC_2"/>
    <property type="match status" value="2"/>
</dbReference>
<feature type="domain" description="HTH asnC-type" evidence="4">
    <location>
        <begin position="6"/>
        <end position="68"/>
    </location>
</feature>
<keyword evidence="3" id="KW-0804">Transcription</keyword>
<dbReference type="AlphaFoldDB" id="A0A9X3NQM0"/>
<evidence type="ECO:0000256" key="1">
    <source>
        <dbReference type="ARBA" id="ARBA00023015"/>
    </source>
</evidence>
<proteinExistence type="predicted"/>
<dbReference type="PROSITE" id="PS00519">
    <property type="entry name" value="HTH_ASNC_1"/>
    <property type="match status" value="1"/>
</dbReference>
<reference evidence="5" key="1">
    <citation type="submission" date="2021-10" db="EMBL/GenBank/DDBJ databases">
        <title>Streptomonospora sp. nov., isolated from mangrove soil.</title>
        <authorList>
            <person name="Chen X."/>
            <person name="Ge X."/>
            <person name="Liu W."/>
        </authorList>
    </citation>
    <scope>NUCLEOTIDE SEQUENCE</scope>
    <source>
        <strain evidence="5">S1-112</strain>
    </source>
</reference>
<evidence type="ECO:0000259" key="4">
    <source>
        <dbReference type="PROSITE" id="PS50956"/>
    </source>
</evidence>
<protein>
    <submittedName>
        <fullName evidence="5">Lrp/AsnC family transcriptional regulator</fullName>
    </submittedName>
</protein>